<feature type="transmembrane region" description="Helical" evidence="1">
    <location>
        <begin position="6"/>
        <end position="33"/>
    </location>
</feature>
<keyword evidence="4" id="KW-1185">Reference proteome</keyword>
<evidence type="ECO:0000313" key="3">
    <source>
        <dbReference type="EMBL" id="KLO13221.1"/>
    </source>
</evidence>
<dbReference type="Proteomes" id="UP000053477">
    <property type="component" value="Unassembled WGS sequence"/>
</dbReference>
<feature type="transmembrane region" description="Helical" evidence="1">
    <location>
        <begin position="116"/>
        <end position="142"/>
    </location>
</feature>
<keyword evidence="1" id="KW-1133">Transmembrane helix</keyword>
<dbReference type="InterPro" id="IPR045339">
    <property type="entry name" value="DUF6534"/>
</dbReference>
<feature type="transmembrane region" description="Helical" evidence="1">
    <location>
        <begin position="45"/>
        <end position="66"/>
    </location>
</feature>
<evidence type="ECO:0000256" key="1">
    <source>
        <dbReference type="SAM" id="Phobius"/>
    </source>
</evidence>
<proteinExistence type="predicted"/>
<keyword evidence="1" id="KW-0812">Transmembrane</keyword>
<name>A0A0H2S8L7_9AGAM</name>
<gene>
    <name evidence="3" type="ORF">SCHPADRAFT_904406</name>
</gene>
<dbReference type="AlphaFoldDB" id="A0A0H2S8L7"/>
<feature type="transmembrane region" description="Helical" evidence="1">
    <location>
        <begin position="86"/>
        <end position="104"/>
    </location>
</feature>
<evidence type="ECO:0000259" key="2">
    <source>
        <dbReference type="Pfam" id="PF20152"/>
    </source>
</evidence>
<dbReference type="STRING" id="27342.A0A0H2S8L7"/>
<protein>
    <recommendedName>
        <fullName evidence="2">DUF6534 domain-containing protein</fullName>
    </recommendedName>
</protein>
<reference evidence="3 4" key="1">
    <citation type="submission" date="2015-04" db="EMBL/GenBank/DDBJ databases">
        <title>Complete genome sequence of Schizopora paradoxa KUC8140, a cosmopolitan wood degrader in East Asia.</title>
        <authorList>
            <consortium name="DOE Joint Genome Institute"/>
            <person name="Min B."/>
            <person name="Park H."/>
            <person name="Jang Y."/>
            <person name="Kim J.-J."/>
            <person name="Kim K.H."/>
            <person name="Pangilinan J."/>
            <person name="Lipzen A."/>
            <person name="Riley R."/>
            <person name="Grigoriev I.V."/>
            <person name="Spatafora J.W."/>
            <person name="Choi I.-G."/>
        </authorList>
    </citation>
    <scope>NUCLEOTIDE SEQUENCE [LARGE SCALE GENOMIC DNA]</scope>
    <source>
        <strain evidence="3 4">KUC8140</strain>
    </source>
</reference>
<dbReference type="OrthoDB" id="3223377at2759"/>
<dbReference type="Pfam" id="PF20152">
    <property type="entry name" value="DUF6534"/>
    <property type="match status" value="1"/>
</dbReference>
<feature type="transmembrane region" description="Helical" evidence="1">
    <location>
        <begin position="197"/>
        <end position="218"/>
    </location>
</feature>
<keyword evidence="1" id="KW-0472">Membrane</keyword>
<organism evidence="3 4">
    <name type="scientific">Schizopora paradoxa</name>
    <dbReference type="NCBI Taxonomy" id="27342"/>
    <lineage>
        <taxon>Eukaryota</taxon>
        <taxon>Fungi</taxon>
        <taxon>Dikarya</taxon>
        <taxon>Basidiomycota</taxon>
        <taxon>Agaricomycotina</taxon>
        <taxon>Agaricomycetes</taxon>
        <taxon>Hymenochaetales</taxon>
        <taxon>Schizoporaceae</taxon>
        <taxon>Schizopora</taxon>
    </lineage>
</organism>
<dbReference type="EMBL" id="KQ085963">
    <property type="protein sequence ID" value="KLO13221.1"/>
    <property type="molecule type" value="Genomic_DNA"/>
</dbReference>
<feature type="transmembrane region" description="Helical" evidence="1">
    <location>
        <begin position="154"/>
        <end position="177"/>
    </location>
</feature>
<dbReference type="PANTHER" id="PTHR40465">
    <property type="entry name" value="CHROMOSOME 1, WHOLE GENOME SHOTGUN SEQUENCE"/>
    <property type="match status" value="1"/>
</dbReference>
<accession>A0A0H2S8L7</accession>
<evidence type="ECO:0000313" key="4">
    <source>
        <dbReference type="Proteomes" id="UP000053477"/>
    </source>
</evidence>
<feature type="domain" description="DUF6534" evidence="2">
    <location>
        <begin position="162"/>
        <end position="222"/>
    </location>
</feature>
<dbReference type="InParanoid" id="A0A0H2S8L7"/>
<sequence length="224" mass="24097">MASLVPVLGPIVCGTFASVFAYGIMVVQCHFYFQWYKNDKIYVKLVVVTLLILDTVGVALNVAGVYKYVVSSFDDIAGVANANFGIISYPILTGVTAFIVQCFFGRRIRILTGSTAISIIIYIASFVQLLAAIGTSIAGSLIHKLDKFDSTKTISLVWLSGSLVTDLLIAVALVICLHNSRTGFDRLDNIISRLIKFTVQTGVLTTSFALAVIIAFVISPGNTA</sequence>
<dbReference type="PANTHER" id="PTHR40465:SF1">
    <property type="entry name" value="DUF6534 DOMAIN-CONTAINING PROTEIN"/>
    <property type="match status" value="1"/>
</dbReference>